<dbReference type="eggNOG" id="COG4771">
    <property type="taxonomic scope" value="Bacteria"/>
</dbReference>
<dbReference type="InterPro" id="IPR036942">
    <property type="entry name" value="Beta-barrel_TonB_sf"/>
</dbReference>
<keyword evidence="8 14" id="KW-0675">Receptor</keyword>
<dbReference type="Proteomes" id="UP000027821">
    <property type="component" value="Unassembled WGS sequence"/>
</dbReference>
<comment type="subcellular location">
    <subcellularLocation>
        <location evidence="1 10">Cell outer membrane</location>
        <topology evidence="1 10">Multi-pass membrane protein</topology>
    </subcellularLocation>
</comment>
<name>A0A074KWR5_9BACT</name>
<proteinExistence type="inferred from homology"/>
<keyword evidence="6 11" id="KW-0798">TonB box</keyword>
<dbReference type="PANTHER" id="PTHR30069:SF29">
    <property type="entry name" value="HEMOGLOBIN AND HEMOGLOBIN-HAPTOGLOBIN-BINDING PROTEIN 1-RELATED"/>
    <property type="match status" value="1"/>
</dbReference>
<feature type="domain" description="TonB-dependent receptor-like beta-barrel" evidence="12">
    <location>
        <begin position="325"/>
        <end position="759"/>
    </location>
</feature>
<reference evidence="14 15" key="1">
    <citation type="submission" date="2014-04" db="EMBL/GenBank/DDBJ databases">
        <title>Characterization and application of a salt tolerant electro-active bacterium.</title>
        <authorList>
            <person name="Yang L."/>
            <person name="Wei S."/>
            <person name="Tay Q.X.M."/>
        </authorList>
    </citation>
    <scope>NUCLEOTIDE SEQUENCE [LARGE SCALE GENOMIC DNA]</scope>
    <source>
        <strain evidence="14 15">LY1</strain>
    </source>
</reference>
<keyword evidence="2 10" id="KW-0813">Transport</keyword>
<keyword evidence="15" id="KW-1185">Reference proteome</keyword>
<dbReference type="GO" id="GO:0009279">
    <property type="term" value="C:cell outer membrane"/>
    <property type="evidence" value="ECO:0007669"/>
    <property type="project" value="UniProtKB-SubCell"/>
</dbReference>
<evidence type="ECO:0000256" key="3">
    <source>
        <dbReference type="ARBA" id="ARBA00022452"/>
    </source>
</evidence>
<evidence type="ECO:0000256" key="10">
    <source>
        <dbReference type="PROSITE-ProRule" id="PRU01360"/>
    </source>
</evidence>
<evidence type="ECO:0000259" key="13">
    <source>
        <dbReference type="Pfam" id="PF07715"/>
    </source>
</evidence>
<dbReference type="Gene3D" id="2.170.130.10">
    <property type="entry name" value="TonB-dependent receptor, plug domain"/>
    <property type="match status" value="1"/>
</dbReference>
<evidence type="ECO:0000256" key="1">
    <source>
        <dbReference type="ARBA" id="ARBA00004571"/>
    </source>
</evidence>
<comment type="caution">
    <text evidence="14">The sequence shown here is derived from an EMBL/GenBank/DDBJ whole genome shotgun (WGS) entry which is preliminary data.</text>
</comment>
<evidence type="ECO:0000256" key="6">
    <source>
        <dbReference type="ARBA" id="ARBA00023077"/>
    </source>
</evidence>
<dbReference type="InterPro" id="IPR000531">
    <property type="entry name" value="Beta-barrel_TonB"/>
</dbReference>
<evidence type="ECO:0000256" key="2">
    <source>
        <dbReference type="ARBA" id="ARBA00022448"/>
    </source>
</evidence>
<dbReference type="Pfam" id="PF00593">
    <property type="entry name" value="TonB_dep_Rec_b-barrel"/>
    <property type="match status" value="1"/>
</dbReference>
<comment type="similarity">
    <text evidence="10 11">Belongs to the TonB-dependent receptor family.</text>
</comment>
<dbReference type="InterPro" id="IPR039426">
    <property type="entry name" value="TonB-dep_rcpt-like"/>
</dbReference>
<evidence type="ECO:0000256" key="9">
    <source>
        <dbReference type="ARBA" id="ARBA00023237"/>
    </source>
</evidence>
<evidence type="ECO:0000256" key="5">
    <source>
        <dbReference type="ARBA" id="ARBA00022729"/>
    </source>
</evidence>
<keyword evidence="9 10" id="KW-0998">Cell outer membrane</keyword>
<dbReference type="Gene3D" id="2.60.40.1120">
    <property type="entry name" value="Carboxypeptidase-like, regulatory domain"/>
    <property type="match status" value="1"/>
</dbReference>
<dbReference type="InterPro" id="IPR037066">
    <property type="entry name" value="Plug_dom_sf"/>
</dbReference>
<evidence type="ECO:0000313" key="15">
    <source>
        <dbReference type="Proteomes" id="UP000027821"/>
    </source>
</evidence>
<dbReference type="STRING" id="1048983.EL17_17990"/>
<gene>
    <name evidence="14" type="ORF">EL17_17990</name>
</gene>
<keyword evidence="7 10" id="KW-0472">Membrane</keyword>
<evidence type="ECO:0000256" key="4">
    <source>
        <dbReference type="ARBA" id="ARBA00022692"/>
    </source>
</evidence>
<dbReference type="Pfam" id="PF07715">
    <property type="entry name" value="Plug"/>
    <property type="match status" value="1"/>
</dbReference>
<organism evidence="14 15">
    <name type="scientific">Anditalea andensis</name>
    <dbReference type="NCBI Taxonomy" id="1048983"/>
    <lineage>
        <taxon>Bacteria</taxon>
        <taxon>Pseudomonadati</taxon>
        <taxon>Bacteroidota</taxon>
        <taxon>Cytophagia</taxon>
        <taxon>Cytophagales</taxon>
        <taxon>Cytophagaceae</taxon>
        <taxon>Anditalea</taxon>
    </lineage>
</organism>
<evidence type="ECO:0000313" key="14">
    <source>
        <dbReference type="EMBL" id="KEO72630.1"/>
    </source>
</evidence>
<dbReference type="InterPro" id="IPR008969">
    <property type="entry name" value="CarboxyPept-like_regulatory"/>
</dbReference>
<accession>A0A074KWR5</accession>
<evidence type="ECO:0000256" key="8">
    <source>
        <dbReference type="ARBA" id="ARBA00023170"/>
    </source>
</evidence>
<dbReference type="EMBL" id="JMIH01000024">
    <property type="protein sequence ID" value="KEO72630.1"/>
    <property type="molecule type" value="Genomic_DNA"/>
</dbReference>
<protein>
    <submittedName>
        <fullName evidence="14">TonB-dependent receptor</fullName>
    </submittedName>
</protein>
<dbReference type="OrthoDB" id="9795928at2"/>
<keyword evidence="4 10" id="KW-0812">Transmembrane</keyword>
<sequence length="794" mass="89507">MILNGVLKIIKNTFLIYCLTCLALASYGQQTFQISGRVVSETGDGLPAQIILHELQKGTVADIDGAFLLSGLRAGSYHLHVTMLGYKSHARTVILNENIENLEISLRETSFELETLTIEANPFKNGPLEHSQTIEVVDRAYLERNSSGTFANALEKLPGISTINTGVGISKPMIRGLSFNRIMINDRGIKQEGQQWGADHGLEIDPFDVDRVEVIKGPGSLIYGSDGMAGVINIVPAAMPAPGIMNLDLMSTYRSNNNMFGHTAMLEGNENDIVYKARFTAQDYEDYHIPTDRFNYAGYVLPVYNSRLKNTAGQERHFSFMTGIRKEWGKSTLTVSRFHQLAGIFPGAVGIPNSYSLQHRGDHTDIDLPNQNNTHIKVISNTKYLLGRNWVEVDLGYQKNIRQENSFPHTHGVGPTPEGTLALGLDLDTYTANVRYNVTKNDMHQTIYGFNFQHMVNEKSGFEFLLPEFNTTQGGAFYFHEYKHTPNLILNAGIRVDGARHDIQEHLQPIYNRLEPTGNFEQRNPDINRSLLNFSGAGGLSWIINQSNNVKFNFGSSFRIPTAIELASNGVHHGNFRHEVGNSSLESERSYQIDLSYAFRNRDFNLVLSPFASYYDGFIYLAPTGRFSTLPAASMLWEYRQNNAVFAGGELKTEYAITKGLLISAAAEYVWNINLDTNLPLPLTPPFSLLSRMEYNKQLPGKVLENFYVFVEVRAVSTQNRVDRNERVTDGYMLYESGVGMDLRFYRQLIRLNVTGQNLTDEYYFNHLSRYRLLNLPEQGRNINFSIKVPIQLK</sequence>
<dbReference type="GO" id="GO:0044718">
    <property type="term" value="P:siderophore transmembrane transport"/>
    <property type="evidence" value="ECO:0007669"/>
    <property type="project" value="TreeGrafter"/>
</dbReference>
<keyword evidence="5" id="KW-0732">Signal</keyword>
<dbReference type="AlphaFoldDB" id="A0A074KWR5"/>
<dbReference type="PROSITE" id="PS52016">
    <property type="entry name" value="TONB_DEPENDENT_REC_3"/>
    <property type="match status" value="1"/>
</dbReference>
<feature type="domain" description="TonB-dependent receptor plug" evidence="13">
    <location>
        <begin position="130"/>
        <end position="231"/>
    </location>
</feature>
<dbReference type="Pfam" id="PF13715">
    <property type="entry name" value="CarbopepD_reg_2"/>
    <property type="match status" value="1"/>
</dbReference>
<dbReference type="SUPFAM" id="SSF56935">
    <property type="entry name" value="Porins"/>
    <property type="match status" value="1"/>
</dbReference>
<dbReference type="PANTHER" id="PTHR30069">
    <property type="entry name" value="TONB-DEPENDENT OUTER MEMBRANE RECEPTOR"/>
    <property type="match status" value="1"/>
</dbReference>
<dbReference type="GO" id="GO:0015344">
    <property type="term" value="F:siderophore uptake transmembrane transporter activity"/>
    <property type="evidence" value="ECO:0007669"/>
    <property type="project" value="TreeGrafter"/>
</dbReference>
<dbReference type="SUPFAM" id="SSF49464">
    <property type="entry name" value="Carboxypeptidase regulatory domain-like"/>
    <property type="match status" value="1"/>
</dbReference>
<dbReference type="Gene3D" id="2.40.170.20">
    <property type="entry name" value="TonB-dependent receptor, beta-barrel domain"/>
    <property type="match status" value="1"/>
</dbReference>
<evidence type="ECO:0000259" key="12">
    <source>
        <dbReference type="Pfam" id="PF00593"/>
    </source>
</evidence>
<dbReference type="InterPro" id="IPR012910">
    <property type="entry name" value="Plug_dom"/>
</dbReference>
<evidence type="ECO:0000256" key="7">
    <source>
        <dbReference type="ARBA" id="ARBA00023136"/>
    </source>
</evidence>
<evidence type="ECO:0000256" key="11">
    <source>
        <dbReference type="RuleBase" id="RU003357"/>
    </source>
</evidence>
<keyword evidence="3 10" id="KW-1134">Transmembrane beta strand</keyword>